<keyword evidence="12 14" id="KW-0143">Chaperone</keyword>
<dbReference type="InterPro" id="IPR003752">
    <property type="entry name" value="DiS_bond_form_DsbB/BdbC"/>
</dbReference>
<organism evidence="16 17">
    <name type="scientific">Methylomonas rapida</name>
    <dbReference type="NCBI Taxonomy" id="2963939"/>
    <lineage>
        <taxon>Bacteria</taxon>
        <taxon>Pseudomonadati</taxon>
        <taxon>Pseudomonadota</taxon>
        <taxon>Gammaproteobacteria</taxon>
        <taxon>Methylococcales</taxon>
        <taxon>Methylococcaceae</taxon>
        <taxon>Methylomonas</taxon>
    </lineage>
</organism>
<protein>
    <recommendedName>
        <fullName evidence="14">Disulfide bond formation protein B</fullName>
    </recommendedName>
    <alternativeName>
        <fullName evidence="14">Disulfide oxidoreductase</fullName>
    </alternativeName>
</protein>
<feature type="transmembrane region" description="Helical" evidence="15">
    <location>
        <begin position="66"/>
        <end position="87"/>
    </location>
</feature>
<feature type="transmembrane region" description="Helical" evidence="15">
    <location>
        <begin position="41"/>
        <end position="59"/>
    </location>
</feature>
<evidence type="ECO:0000256" key="10">
    <source>
        <dbReference type="ARBA" id="ARBA00023136"/>
    </source>
</evidence>
<evidence type="ECO:0000256" key="9">
    <source>
        <dbReference type="ARBA" id="ARBA00023002"/>
    </source>
</evidence>
<evidence type="ECO:0000256" key="8">
    <source>
        <dbReference type="ARBA" id="ARBA00022989"/>
    </source>
</evidence>
<dbReference type="InterPro" id="IPR023380">
    <property type="entry name" value="DsbB-like_sf"/>
</dbReference>
<dbReference type="SUPFAM" id="SSF158442">
    <property type="entry name" value="DsbB-like"/>
    <property type="match status" value="1"/>
</dbReference>
<keyword evidence="5" id="KW-0997">Cell inner membrane</keyword>
<dbReference type="Proteomes" id="UP001162780">
    <property type="component" value="Chromosome"/>
</dbReference>
<name>A0ABY7GKX4_9GAMM</name>
<evidence type="ECO:0000256" key="2">
    <source>
        <dbReference type="ARBA" id="ARBA00008823"/>
    </source>
</evidence>
<dbReference type="HAMAP" id="MF_00286">
    <property type="entry name" value="DsbB"/>
    <property type="match status" value="1"/>
</dbReference>
<feature type="topological domain" description="Cytoplasmic" evidence="14">
    <location>
        <begin position="160"/>
        <end position="167"/>
    </location>
</feature>
<comment type="similarity">
    <text evidence="2 14">Belongs to the DsbB family.</text>
</comment>
<dbReference type="RefSeq" id="WP_255190122.1">
    <property type="nucleotide sequence ID" value="NZ_CP113517.1"/>
</dbReference>
<dbReference type="EMBL" id="CP113517">
    <property type="protein sequence ID" value="WAR45153.1"/>
    <property type="molecule type" value="Genomic_DNA"/>
</dbReference>
<dbReference type="InterPro" id="IPR050183">
    <property type="entry name" value="DsbB"/>
</dbReference>
<dbReference type="PANTHER" id="PTHR36570">
    <property type="entry name" value="DISULFIDE BOND FORMATION PROTEIN B"/>
    <property type="match status" value="1"/>
</dbReference>
<accession>A0ABY7GKX4</accession>
<proteinExistence type="inferred from homology"/>
<keyword evidence="8 14" id="KW-1133">Transmembrane helix</keyword>
<comment type="subcellular location">
    <subcellularLocation>
        <location evidence="1">Cell inner membrane</location>
        <topology evidence="1">Multi-pass membrane protein</topology>
    </subcellularLocation>
    <subcellularLocation>
        <location evidence="14">Cell membrane</location>
        <topology evidence="14">Multi-pass membrane protein</topology>
    </subcellularLocation>
</comment>
<feature type="topological domain" description="Periplasmic" evidence="14">
    <location>
        <begin position="28"/>
        <end position="45"/>
    </location>
</feature>
<evidence type="ECO:0000256" key="3">
    <source>
        <dbReference type="ARBA" id="ARBA00022448"/>
    </source>
</evidence>
<dbReference type="InterPro" id="IPR022920">
    <property type="entry name" value="Disulphide_bond_form_DsbB"/>
</dbReference>
<dbReference type="Gene3D" id="1.20.1550.10">
    <property type="entry name" value="DsbB-like"/>
    <property type="match status" value="1"/>
</dbReference>
<evidence type="ECO:0000256" key="14">
    <source>
        <dbReference type="HAMAP-Rule" id="MF_00286"/>
    </source>
</evidence>
<gene>
    <name evidence="14" type="primary">dsbB</name>
    <name evidence="16" type="ORF">NM686_001195</name>
</gene>
<evidence type="ECO:0000256" key="15">
    <source>
        <dbReference type="SAM" id="Phobius"/>
    </source>
</evidence>
<evidence type="ECO:0000256" key="7">
    <source>
        <dbReference type="ARBA" id="ARBA00022982"/>
    </source>
</evidence>
<sequence>MLATLNTRLWFFLGFLGCCSLLGFGAFLQFVEELEPCPLCISQRLAIMATGLLFLTAAIHNRGVKIYALIGAALALVGAGISARHVWLQHLPPDQVPECSPGLEYVFQNFPLADTIKLMLTGTGECSQIEGIFLGLTIPGWTLIAFLLLATFSLGAIWLNSASKTQP</sequence>
<comment type="caution">
    <text evidence="14">Lacks conserved residue(s) required for the propagation of feature annotation.</text>
</comment>
<keyword evidence="3 14" id="KW-0813">Transport</keyword>
<keyword evidence="6 14" id="KW-0812">Transmembrane</keyword>
<feature type="topological domain" description="Cytoplasmic" evidence="14">
    <location>
        <begin position="1"/>
        <end position="10"/>
    </location>
</feature>
<feature type="disulfide bond" description="Redox-active" evidence="14">
    <location>
        <begin position="37"/>
        <end position="40"/>
    </location>
</feature>
<evidence type="ECO:0000313" key="17">
    <source>
        <dbReference type="Proteomes" id="UP001162780"/>
    </source>
</evidence>
<evidence type="ECO:0000313" key="16">
    <source>
        <dbReference type="EMBL" id="WAR45153.1"/>
    </source>
</evidence>
<evidence type="ECO:0000256" key="11">
    <source>
        <dbReference type="ARBA" id="ARBA00023157"/>
    </source>
</evidence>
<keyword evidence="10 14" id="KW-0472">Membrane</keyword>
<keyword evidence="11 14" id="KW-1015">Disulfide bond</keyword>
<keyword evidence="7 14" id="KW-0249">Electron transport</keyword>
<evidence type="ECO:0000256" key="6">
    <source>
        <dbReference type="ARBA" id="ARBA00022692"/>
    </source>
</evidence>
<keyword evidence="17" id="KW-1185">Reference proteome</keyword>
<feature type="transmembrane region" description="Helical" evidence="15">
    <location>
        <begin position="138"/>
        <end position="159"/>
    </location>
</feature>
<dbReference type="Pfam" id="PF02600">
    <property type="entry name" value="DsbB"/>
    <property type="match status" value="1"/>
</dbReference>
<evidence type="ECO:0000256" key="13">
    <source>
        <dbReference type="ARBA" id="ARBA00023284"/>
    </source>
</evidence>
<reference evidence="16" key="1">
    <citation type="submission" date="2022-11" db="EMBL/GenBank/DDBJ databases">
        <title>Methylomonas rapida sp. nov., Carotenoid-Producing Obligate Methanotrophs with High Growth Characteristics and Biotechnological Potential.</title>
        <authorList>
            <person name="Tikhonova E.N."/>
            <person name="Suleimanov R.Z."/>
            <person name="Miroshnikov K."/>
            <person name="Oshkin I.Y."/>
            <person name="Belova S.E."/>
            <person name="Danilova O.V."/>
            <person name="Ashikhmin A."/>
            <person name="Konopkin A."/>
            <person name="But S.Y."/>
            <person name="Khmelenina V.N."/>
            <person name="Kuznetsov N."/>
            <person name="Pimenov N.V."/>
            <person name="Dedysh S.N."/>
        </authorList>
    </citation>
    <scope>NUCLEOTIDE SEQUENCE</scope>
    <source>
        <strain evidence="16">MP1</strain>
    </source>
</reference>
<comment type="function">
    <text evidence="14">Required for disulfide bond formation in some periplasmic proteins. Acts by oxidizing the DsbA protein.</text>
</comment>
<evidence type="ECO:0000256" key="1">
    <source>
        <dbReference type="ARBA" id="ARBA00004429"/>
    </source>
</evidence>
<keyword evidence="4 14" id="KW-1003">Cell membrane</keyword>
<evidence type="ECO:0000256" key="12">
    <source>
        <dbReference type="ARBA" id="ARBA00023186"/>
    </source>
</evidence>
<keyword evidence="9 14" id="KW-0560">Oxidoreductase</keyword>
<dbReference type="PANTHER" id="PTHR36570:SF3">
    <property type="entry name" value="DISULFIDE BOND FORMATION PROTEIN B"/>
    <property type="match status" value="1"/>
</dbReference>
<evidence type="ECO:0000256" key="4">
    <source>
        <dbReference type="ARBA" id="ARBA00022475"/>
    </source>
</evidence>
<keyword evidence="13 14" id="KW-0676">Redox-active center</keyword>
<feature type="transmembrane region" description="Helical" evidence="15">
    <location>
        <begin position="9"/>
        <end position="29"/>
    </location>
</feature>
<evidence type="ECO:0000256" key="5">
    <source>
        <dbReference type="ARBA" id="ARBA00022519"/>
    </source>
</evidence>